<dbReference type="Gene3D" id="1.10.260.40">
    <property type="entry name" value="lambda repressor-like DNA-binding domains"/>
    <property type="match status" value="1"/>
</dbReference>
<proteinExistence type="predicted"/>
<evidence type="ECO:0000313" key="5">
    <source>
        <dbReference type="EMBL" id="REK75638.1"/>
    </source>
</evidence>
<organism evidence="5 6">
    <name type="scientific">Paenibacillus paeoniae</name>
    <dbReference type="NCBI Taxonomy" id="2292705"/>
    <lineage>
        <taxon>Bacteria</taxon>
        <taxon>Bacillati</taxon>
        <taxon>Bacillota</taxon>
        <taxon>Bacilli</taxon>
        <taxon>Bacillales</taxon>
        <taxon>Paenibacillaceae</taxon>
        <taxon>Paenibacillus</taxon>
    </lineage>
</organism>
<dbReference type="AlphaFoldDB" id="A0A371PHG2"/>
<keyword evidence="3" id="KW-0804">Transcription</keyword>
<dbReference type="EMBL" id="QUBQ01000001">
    <property type="protein sequence ID" value="REK75638.1"/>
    <property type="molecule type" value="Genomic_DNA"/>
</dbReference>
<evidence type="ECO:0000259" key="4">
    <source>
        <dbReference type="PROSITE" id="PS50932"/>
    </source>
</evidence>
<keyword evidence="1" id="KW-0805">Transcription regulation</keyword>
<dbReference type="Proteomes" id="UP000261905">
    <property type="component" value="Unassembled WGS sequence"/>
</dbReference>
<gene>
    <name evidence="5" type="ORF">DX130_00695</name>
</gene>
<keyword evidence="6" id="KW-1185">Reference proteome</keyword>
<sequence>MKVNIFDVARKSGLSVVTVSRVINNAGTVREKNRIKVLHAMQELGYSPSAAARSLARGKTGVIGIAIMTLNDSFLDAVVKEINDKMAEHHYLLALYISQENEKDMHNAIFQEDRVDGMIVLSPINEERYEQELTRKNIPYVLVDNQQVDSLAPSVQIDNFRGGYEATKHLIDLGHVSIAHICGPDSFLSSKERVRGYKEAMAEAGLEPRVEYGNFDIPSGYEIADRWMKTNTLPTAVFAGDDMMAFGVMDALKNNGLRIPDDVSVVGYDDQLFATQIRPWLTTVRQPVEWIGAQAIELLLKQIEHKEDIHDGVAEHIKLQPELIVRESTKRLNSKRQ</sequence>
<dbReference type="Pfam" id="PF00356">
    <property type="entry name" value="LacI"/>
    <property type="match status" value="1"/>
</dbReference>
<protein>
    <submittedName>
        <fullName evidence="5">LacI family transcriptional regulator</fullName>
    </submittedName>
</protein>
<evidence type="ECO:0000313" key="6">
    <source>
        <dbReference type="Proteomes" id="UP000261905"/>
    </source>
</evidence>
<dbReference type="InterPro" id="IPR028082">
    <property type="entry name" value="Peripla_BP_I"/>
</dbReference>
<feature type="domain" description="HTH lacI-type" evidence="4">
    <location>
        <begin position="3"/>
        <end position="57"/>
    </location>
</feature>
<dbReference type="GO" id="GO:0000976">
    <property type="term" value="F:transcription cis-regulatory region binding"/>
    <property type="evidence" value="ECO:0007669"/>
    <property type="project" value="TreeGrafter"/>
</dbReference>
<dbReference type="PANTHER" id="PTHR30146:SF109">
    <property type="entry name" value="HTH-TYPE TRANSCRIPTIONAL REGULATOR GALS"/>
    <property type="match status" value="1"/>
</dbReference>
<keyword evidence="2" id="KW-0238">DNA-binding</keyword>
<evidence type="ECO:0000256" key="2">
    <source>
        <dbReference type="ARBA" id="ARBA00023125"/>
    </source>
</evidence>
<dbReference type="PANTHER" id="PTHR30146">
    <property type="entry name" value="LACI-RELATED TRANSCRIPTIONAL REPRESSOR"/>
    <property type="match status" value="1"/>
</dbReference>
<dbReference type="SUPFAM" id="SSF53822">
    <property type="entry name" value="Periplasmic binding protein-like I"/>
    <property type="match status" value="1"/>
</dbReference>
<dbReference type="OrthoDB" id="9775106at2"/>
<dbReference type="InterPro" id="IPR010982">
    <property type="entry name" value="Lambda_DNA-bd_dom_sf"/>
</dbReference>
<reference evidence="5 6" key="1">
    <citation type="submission" date="2018-08" db="EMBL/GenBank/DDBJ databases">
        <title>Paenibacillus sp. M4BSY-1, whole genome shotgun sequence.</title>
        <authorList>
            <person name="Tuo L."/>
        </authorList>
    </citation>
    <scope>NUCLEOTIDE SEQUENCE [LARGE SCALE GENOMIC DNA]</scope>
    <source>
        <strain evidence="5 6">M4BSY-1</strain>
    </source>
</reference>
<evidence type="ECO:0000256" key="1">
    <source>
        <dbReference type="ARBA" id="ARBA00023015"/>
    </source>
</evidence>
<dbReference type="Gene3D" id="3.40.50.2300">
    <property type="match status" value="2"/>
</dbReference>
<dbReference type="Pfam" id="PF13377">
    <property type="entry name" value="Peripla_BP_3"/>
    <property type="match status" value="1"/>
</dbReference>
<dbReference type="GO" id="GO:0003700">
    <property type="term" value="F:DNA-binding transcription factor activity"/>
    <property type="evidence" value="ECO:0007669"/>
    <property type="project" value="TreeGrafter"/>
</dbReference>
<dbReference type="InterPro" id="IPR000843">
    <property type="entry name" value="HTH_LacI"/>
</dbReference>
<dbReference type="PROSITE" id="PS50932">
    <property type="entry name" value="HTH_LACI_2"/>
    <property type="match status" value="1"/>
</dbReference>
<comment type="caution">
    <text evidence="5">The sequence shown here is derived from an EMBL/GenBank/DDBJ whole genome shotgun (WGS) entry which is preliminary data.</text>
</comment>
<dbReference type="CDD" id="cd06267">
    <property type="entry name" value="PBP1_LacI_sugar_binding-like"/>
    <property type="match status" value="1"/>
</dbReference>
<dbReference type="SMART" id="SM00354">
    <property type="entry name" value="HTH_LACI"/>
    <property type="match status" value="1"/>
</dbReference>
<evidence type="ECO:0000256" key="3">
    <source>
        <dbReference type="ARBA" id="ARBA00023163"/>
    </source>
</evidence>
<dbReference type="RefSeq" id="WP_116042040.1">
    <property type="nucleotide sequence ID" value="NZ_QUBQ01000001.1"/>
</dbReference>
<dbReference type="SUPFAM" id="SSF47413">
    <property type="entry name" value="lambda repressor-like DNA-binding domains"/>
    <property type="match status" value="1"/>
</dbReference>
<name>A0A371PHG2_9BACL</name>
<dbReference type="InterPro" id="IPR046335">
    <property type="entry name" value="LacI/GalR-like_sensor"/>
</dbReference>
<dbReference type="CDD" id="cd01392">
    <property type="entry name" value="HTH_LacI"/>
    <property type="match status" value="1"/>
</dbReference>
<accession>A0A371PHG2</accession>